<feature type="compositionally biased region" description="Basic and acidic residues" evidence="3">
    <location>
        <begin position="215"/>
        <end position="228"/>
    </location>
</feature>
<feature type="compositionally biased region" description="Basic and acidic residues" evidence="3">
    <location>
        <begin position="188"/>
        <end position="208"/>
    </location>
</feature>
<dbReference type="InterPro" id="IPR045844">
    <property type="entry name" value="RRM_Ist3-like"/>
</dbReference>
<dbReference type="InterPro" id="IPR051847">
    <property type="entry name" value="RNA_proc/Spliceosome_comp"/>
</dbReference>
<dbReference type="InterPro" id="IPR035979">
    <property type="entry name" value="RBD_domain_sf"/>
</dbReference>
<dbReference type="PANTHER" id="PTHR45880">
    <property type="entry name" value="RNA-BINDING MOTIF PROTEIN, X-LINKED 2"/>
    <property type="match status" value="1"/>
</dbReference>
<dbReference type="GO" id="GO:0000398">
    <property type="term" value="P:mRNA splicing, via spliceosome"/>
    <property type="evidence" value="ECO:0007669"/>
    <property type="project" value="InterPro"/>
</dbReference>
<evidence type="ECO:0000256" key="1">
    <source>
        <dbReference type="ARBA" id="ARBA00022884"/>
    </source>
</evidence>
<evidence type="ECO:0000256" key="2">
    <source>
        <dbReference type="PROSITE-ProRule" id="PRU00176"/>
    </source>
</evidence>
<name>A0A6B2LBB0_9EUKA</name>
<evidence type="ECO:0000313" key="5">
    <source>
        <dbReference type="EMBL" id="NDV34200.1"/>
    </source>
</evidence>
<keyword evidence="1 2" id="KW-0694">RNA-binding</keyword>
<accession>A0A6B2LBB0</accession>
<dbReference type="InterPro" id="IPR000504">
    <property type="entry name" value="RRM_dom"/>
</dbReference>
<dbReference type="Pfam" id="PF00076">
    <property type="entry name" value="RRM_1"/>
    <property type="match status" value="1"/>
</dbReference>
<dbReference type="GO" id="GO:0071013">
    <property type="term" value="C:catalytic step 2 spliceosome"/>
    <property type="evidence" value="ECO:0007669"/>
    <property type="project" value="TreeGrafter"/>
</dbReference>
<dbReference type="PROSITE" id="PS50102">
    <property type="entry name" value="RRM"/>
    <property type="match status" value="1"/>
</dbReference>
<dbReference type="PANTHER" id="PTHR45880:SF1">
    <property type="entry name" value="RNA-BINDING MOTIF PROTEIN, X-LINKED 2"/>
    <property type="match status" value="1"/>
</dbReference>
<reference evidence="5" key="1">
    <citation type="journal article" date="2020" name="J. Eukaryot. Microbiol.">
        <title>De novo Sequencing, Assembly and Annotation of the Transcriptome for the Free-Living Testate Amoeba Arcella intermedia.</title>
        <authorList>
            <person name="Ribeiro G.M."/>
            <person name="Porfirio-Sousa A.L."/>
            <person name="Maurer-Alcala X.X."/>
            <person name="Katz L.A."/>
            <person name="Lahr D.J.G."/>
        </authorList>
    </citation>
    <scope>NUCLEOTIDE SEQUENCE</scope>
</reference>
<dbReference type="GO" id="GO:0071011">
    <property type="term" value="C:precatalytic spliceosome"/>
    <property type="evidence" value="ECO:0007669"/>
    <property type="project" value="TreeGrafter"/>
</dbReference>
<dbReference type="EMBL" id="GIBP01005231">
    <property type="protein sequence ID" value="NDV34200.1"/>
    <property type="molecule type" value="Transcribed_RNA"/>
</dbReference>
<dbReference type="Gene3D" id="3.30.70.330">
    <property type="match status" value="1"/>
</dbReference>
<feature type="region of interest" description="Disordered" evidence="3">
    <location>
        <begin position="188"/>
        <end position="243"/>
    </location>
</feature>
<organism evidence="5">
    <name type="scientific">Arcella intermedia</name>
    <dbReference type="NCBI Taxonomy" id="1963864"/>
    <lineage>
        <taxon>Eukaryota</taxon>
        <taxon>Amoebozoa</taxon>
        <taxon>Tubulinea</taxon>
        <taxon>Elardia</taxon>
        <taxon>Arcellinida</taxon>
        <taxon>Sphaerothecina</taxon>
        <taxon>Arcellidae</taxon>
        <taxon>Arcella</taxon>
    </lineage>
</organism>
<dbReference type="CDD" id="cd12411">
    <property type="entry name" value="RRM_ist3_like"/>
    <property type="match status" value="1"/>
</dbReference>
<feature type="compositionally biased region" description="Basic and acidic residues" evidence="3">
    <location>
        <begin position="279"/>
        <end position="302"/>
    </location>
</feature>
<sequence>MNERELNLGIESVVSSWHGDYKDSNFVFVGGLSFRLNEGDVKVVFSQWGTVVHVNLIREKKTGKSKGYAFIGYEEQKSTILAVDNMNGTTIDGRQITVDHKKDYKIKEKEEDKEEGDKDKKREREEEVILDERALKRKKKMEKKEKKREMRREEKKKELMRMAFSQSTTITLEDLDVLEKVQSKFKNVSKEDEKLREMEKQRNLDMYKDLMAASEPEKKPNPKDDKKKAFTLPPEDPDKDNWKKKEIIPAWKYTYENGGWKRSDIHSYRYSWDNLNNMEDAKLKIPGPKEDKDEKEKEKEKK</sequence>
<dbReference type="AlphaFoldDB" id="A0A6B2LBB0"/>
<protein>
    <recommendedName>
        <fullName evidence="4">RRM domain-containing protein</fullName>
    </recommendedName>
</protein>
<feature type="region of interest" description="Disordered" evidence="3">
    <location>
        <begin position="137"/>
        <end position="158"/>
    </location>
</feature>
<feature type="region of interest" description="Disordered" evidence="3">
    <location>
        <begin position="277"/>
        <end position="302"/>
    </location>
</feature>
<evidence type="ECO:0000259" key="4">
    <source>
        <dbReference type="PROSITE" id="PS50102"/>
    </source>
</evidence>
<feature type="domain" description="RRM" evidence="4">
    <location>
        <begin position="25"/>
        <end position="103"/>
    </location>
</feature>
<dbReference type="SUPFAM" id="SSF54928">
    <property type="entry name" value="RNA-binding domain, RBD"/>
    <property type="match status" value="1"/>
</dbReference>
<dbReference type="GO" id="GO:0003723">
    <property type="term" value="F:RNA binding"/>
    <property type="evidence" value="ECO:0007669"/>
    <property type="project" value="UniProtKB-UniRule"/>
</dbReference>
<dbReference type="SMART" id="SM00360">
    <property type="entry name" value="RRM"/>
    <property type="match status" value="1"/>
</dbReference>
<evidence type="ECO:0000256" key="3">
    <source>
        <dbReference type="SAM" id="MobiDB-lite"/>
    </source>
</evidence>
<feature type="compositionally biased region" description="Basic and acidic residues" evidence="3">
    <location>
        <begin position="142"/>
        <end position="158"/>
    </location>
</feature>
<dbReference type="GO" id="GO:0005686">
    <property type="term" value="C:U2 snRNP"/>
    <property type="evidence" value="ECO:0007669"/>
    <property type="project" value="TreeGrafter"/>
</dbReference>
<proteinExistence type="predicted"/>
<dbReference type="InterPro" id="IPR012677">
    <property type="entry name" value="Nucleotide-bd_a/b_plait_sf"/>
</dbReference>